<dbReference type="EMBL" id="JBGBPQ010000006">
    <property type="protein sequence ID" value="KAL1522576.1"/>
    <property type="molecule type" value="Genomic_DNA"/>
</dbReference>
<feature type="compositionally biased region" description="Pro residues" evidence="1">
    <location>
        <begin position="1"/>
        <end position="13"/>
    </location>
</feature>
<protein>
    <recommendedName>
        <fullName evidence="4">Altered inheritance of mitochondria protein 24, mitochondrial</fullName>
    </recommendedName>
</protein>
<gene>
    <name evidence="2" type="ORF">AB1Y20_017561</name>
</gene>
<evidence type="ECO:0000313" key="2">
    <source>
        <dbReference type="EMBL" id="KAL1522576.1"/>
    </source>
</evidence>
<feature type="region of interest" description="Disordered" evidence="1">
    <location>
        <begin position="1"/>
        <end position="20"/>
    </location>
</feature>
<keyword evidence="3" id="KW-1185">Reference proteome</keyword>
<dbReference type="Proteomes" id="UP001515480">
    <property type="component" value="Unassembled WGS sequence"/>
</dbReference>
<evidence type="ECO:0000313" key="3">
    <source>
        <dbReference type="Proteomes" id="UP001515480"/>
    </source>
</evidence>
<sequence>MADPPAEPPPQLQGPPLDEPGFPALGMFGSEVAELFGSLTPQRLVQFSSSIQDNIEVRGMGILDKNMSQATLGLRAMTSRCALSMEAVSAGVVQLGVEGYSPLPFLQLNAQLAFVPIVPVGGQAQAVLMTPVGPLISSMNLMGQMSVEWIAGAAFSETSQLMVGVHGWGFPGTIGGFKAAAEFQNLQVEGEELISSSTITLAVTAPRYANNQPTLSAPSWSVSAFKRTGPDHSMCAVFEAPSSGECVLTAGGTRKLDDTCRLRGKLNSKGVLALALELAGTKNLPLVGDKANITLSCEGSSVGPLNPKVGASLQLSA</sequence>
<evidence type="ECO:0008006" key="4">
    <source>
        <dbReference type="Google" id="ProtNLM"/>
    </source>
</evidence>
<comment type="caution">
    <text evidence="2">The sequence shown here is derived from an EMBL/GenBank/DDBJ whole genome shotgun (WGS) entry which is preliminary data.</text>
</comment>
<reference evidence="2 3" key="1">
    <citation type="journal article" date="2024" name="Science">
        <title>Giant polyketide synthase enzymes in the biosynthesis of giant marine polyether toxins.</title>
        <authorList>
            <person name="Fallon T.R."/>
            <person name="Shende V.V."/>
            <person name="Wierzbicki I.H."/>
            <person name="Pendleton A.L."/>
            <person name="Watervoot N.F."/>
            <person name="Auber R.P."/>
            <person name="Gonzalez D.J."/>
            <person name="Wisecaver J.H."/>
            <person name="Moore B.S."/>
        </authorList>
    </citation>
    <scope>NUCLEOTIDE SEQUENCE [LARGE SCALE GENOMIC DNA]</scope>
    <source>
        <strain evidence="2 3">12B1</strain>
    </source>
</reference>
<name>A0AB34JKW5_PRYPA</name>
<proteinExistence type="predicted"/>
<dbReference type="AlphaFoldDB" id="A0AB34JKW5"/>
<organism evidence="2 3">
    <name type="scientific">Prymnesium parvum</name>
    <name type="common">Toxic golden alga</name>
    <dbReference type="NCBI Taxonomy" id="97485"/>
    <lineage>
        <taxon>Eukaryota</taxon>
        <taxon>Haptista</taxon>
        <taxon>Haptophyta</taxon>
        <taxon>Prymnesiophyceae</taxon>
        <taxon>Prymnesiales</taxon>
        <taxon>Prymnesiaceae</taxon>
        <taxon>Prymnesium</taxon>
    </lineage>
</organism>
<evidence type="ECO:0000256" key="1">
    <source>
        <dbReference type="SAM" id="MobiDB-lite"/>
    </source>
</evidence>
<accession>A0AB34JKW5</accession>